<evidence type="ECO:0000313" key="2">
    <source>
        <dbReference type="Proteomes" id="UP000031512"/>
    </source>
</evidence>
<dbReference type="KEGG" id="beq:BEWA_045620"/>
<dbReference type="Proteomes" id="UP000031512">
    <property type="component" value="Unassembled WGS sequence"/>
</dbReference>
<sequence>MGNKYSIDISRKDAHGTNTIKYKDTKGNLVELFRKDHYTKDGKKFPGFKIYTHELPYQIFLDYYIEEVKYAETKQTGLEPAAIKKPKYVGVFYWEADDDNLCPLLLELGDTFRNPTLYKASGIRSNKWESLSSRSHDTVKELFKNAVIINLQGKDGKYSPHPSQNGFKNGKLNGKNFPTMNVNKEEDKPCQGYVTITQQLEGIQHMNILSTWTTPENKQIRFTEPIIENKYKTARIYYSACNTAYANGERNGDTDLRNPLILELVKEGGASEFYIRNKGDSKWVMDSNINTNNLIEKLDDLNCKYNNLFAVDISKETESYPCGTYCKRHKITVSEYSAGKVHGYKNIRHVPKESYGYTLSRIKNGGSSLTLDGQKFPIPRVSQVLLYYPNCSPNKPILLYIHHGNGDTEWFKRDPVDENKWTRATEAELKKVSILTAIRKSGLKKVLYDILKELNIPECKNKEGTTIIDIQDCLKEGHSHNNNLSGTVGDSDYFGYCIHSGLKPEESIITRGDDLLEIEGSNAKDPTILSDKHPDAYSITTFYHKKYDENSHVTNNLLLIRIEDAKNKYHWYEISVDGTWKKSNDFTNGGIKLPVSIDEGTRGLREKLEELSLNFVTPVVLDIYKGPINHPFKASEEKSLEDYLKRTYIPTNGRSFVLSETLNNGNKIGGKPAPIHYVQTISVYYWGGKDTEPILFGITKTSGEVKYYGKNGKEGTSWLNGPQHTTTELDALDHQNCQLNNAIPFEITDPAIRPKNTKSNCLNNYRRISFLPNSKNPPGSNYTVKEYTINNGAKMSRITYNNRDINIGLPKTYPVSKVRMFFYPGSGMPLMLQFIKKDVEYRAKWYYSTNPHGTEWQGHDTSGTTFYDSDDKPTEALTKQLDKVICKYHNGVTVDLSYKIYKSEERYCCDEHQEDDLKRISANDVTACCWHQSNPITYHKHTITDKFKLAAIMFKEHGTKTRRNITLKGLPFPISGIDSVSAFYCGKNPVLIYVQGGNPQVNKWYQKNGNTYDEEWVELSDDLQGITPEWLNIPSTCENYNQLVNVMKYFVGCKDYVECNKAPLTGYRFAPRPGLEGGNGPVLSLNGPTHPVVGGRNPQHLPGQFGGSQGLEPLSELEGSAITVDSRTSTLPPELIGGYASSQYLSGEEGGHSGSDKATTEDSKGLLDKLKISPETVKTGASAVGTGGAAYGGWELGREILFNISRML</sequence>
<name>L1LAA3_THEEQ</name>
<reference evidence="1 2" key="1">
    <citation type="journal article" date="2012" name="BMC Genomics">
        <title>Comparative genomic analysis and phylogenetic position of Theileria equi.</title>
        <authorList>
            <person name="Kappmeyer L.S."/>
            <person name="Thiagarajan M."/>
            <person name="Herndon D.R."/>
            <person name="Ramsay J.D."/>
            <person name="Caler E."/>
            <person name="Djikeng A."/>
            <person name="Gillespie J.J."/>
            <person name="Lau A.O."/>
            <person name="Roalson E.H."/>
            <person name="Silva J.C."/>
            <person name="Silva M.G."/>
            <person name="Suarez C.E."/>
            <person name="Ueti M.W."/>
            <person name="Nene V.M."/>
            <person name="Mealey R.H."/>
            <person name="Knowles D.P."/>
            <person name="Brayton K.A."/>
        </authorList>
    </citation>
    <scope>NUCLEOTIDE SEQUENCE [LARGE SCALE GENOMIC DNA]</scope>
    <source>
        <strain evidence="1 2">WA</strain>
    </source>
</reference>
<dbReference type="GeneID" id="15804045"/>
<dbReference type="AlphaFoldDB" id="L1LAA3"/>
<protein>
    <submittedName>
        <fullName evidence="1">Uncharacterized protein</fullName>
    </submittedName>
</protein>
<dbReference type="VEuPathDB" id="PiroplasmaDB:BEWA_045620"/>
<dbReference type="RefSeq" id="XP_004831550.1">
    <property type="nucleotide sequence ID" value="XM_004831493.1"/>
</dbReference>
<dbReference type="EMBL" id="ACOU01000007">
    <property type="protein sequence ID" value="EKX72098.1"/>
    <property type="molecule type" value="Genomic_DNA"/>
</dbReference>
<organism evidence="1 2">
    <name type="scientific">Theileria equi strain WA</name>
    <dbReference type="NCBI Taxonomy" id="1537102"/>
    <lineage>
        <taxon>Eukaryota</taxon>
        <taxon>Sar</taxon>
        <taxon>Alveolata</taxon>
        <taxon>Apicomplexa</taxon>
        <taxon>Aconoidasida</taxon>
        <taxon>Piroplasmida</taxon>
        <taxon>Theileriidae</taxon>
        <taxon>Theileria</taxon>
    </lineage>
</organism>
<keyword evidence="2" id="KW-1185">Reference proteome</keyword>
<gene>
    <name evidence="1" type="ORF">BEWA_045620</name>
</gene>
<evidence type="ECO:0000313" key="1">
    <source>
        <dbReference type="EMBL" id="EKX72098.1"/>
    </source>
</evidence>
<comment type="caution">
    <text evidence="1">The sequence shown here is derived from an EMBL/GenBank/DDBJ whole genome shotgun (WGS) entry which is preliminary data.</text>
</comment>
<proteinExistence type="predicted"/>
<accession>L1LAA3</accession>